<dbReference type="Proteomes" id="UP001476798">
    <property type="component" value="Unassembled WGS sequence"/>
</dbReference>
<keyword evidence="2" id="KW-1185">Reference proteome</keyword>
<evidence type="ECO:0000313" key="2">
    <source>
        <dbReference type="Proteomes" id="UP001476798"/>
    </source>
</evidence>
<sequence>LFTFYHLLRERNLQTQLLKKSHLSQSLVWKRNLLYLGKDVHLNTQLQTCMILQIL</sequence>
<accession>A0ABV0N6F9</accession>
<feature type="non-terminal residue" evidence="1">
    <location>
        <position position="1"/>
    </location>
</feature>
<dbReference type="EMBL" id="JAHRIO010028055">
    <property type="protein sequence ID" value="MEQ2166986.1"/>
    <property type="molecule type" value="Genomic_DNA"/>
</dbReference>
<protein>
    <submittedName>
        <fullName evidence="1">Uncharacterized protein</fullName>
    </submittedName>
</protein>
<evidence type="ECO:0000313" key="1">
    <source>
        <dbReference type="EMBL" id="MEQ2166986.1"/>
    </source>
</evidence>
<name>A0ABV0N6F9_9TELE</name>
<proteinExistence type="predicted"/>
<organism evidence="1 2">
    <name type="scientific">Goodea atripinnis</name>
    <dbReference type="NCBI Taxonomy" id="208336"/>
    <lineage>
        <taxon>Eukaryota</taxon>
        <taxon>Metazoa</taxon>
        <taxon>Chordata</taxon>
        <taxon>Craniata</taxon>
        <taxon>Vertebrata</taxon>
        <taxon>Euteleostomi</taxon>
        <taxon>Actinopterygii</taxon>
        <taxon>Neopterygii</taxon>
        <taxon>Teleostei</taxon>
        <taxon>Neoteleostei</taxon>
        <taxon>Acanthomorphata</taxon>
        <taxon>Ovalentaria</taxon>
        <taxon>Atherinomorphae</taxon>
        <taxon>Cyprinodontiformes</taxon>
        <taxon>Goodeidae</taxon>
        <taxon>Goodea</taxon>
    </lineage>
</organism>
<comment type="caution">
    <text evidence="1">The sequence shown here is derived from an EMBL/GenBank/DDBJ whole genome shotgun (WGS) entry which is preliminary data.</text>
</comment>
<gene>
    <name evidence="1" type="ORF">GOODEAATRI_034143</name>
</gene>
<reference evidence="1 2" key="1">
    <citation type="submission" date="2021-06" db="EMBL/GenBank/DDBJ databases">
        <authorList>
            <person name="Palmer J.M."/>
        </authorList>
    </citation>
    <scope>NUCLEOTIDE SEQUENCE [LARGE SCALE GENOMIC DNA]</scope>
    <source>
        <strain evidence="1 2">GA_2019</strain>
        <tissue evidence="1">Muscle</tissue>
    </source>
</reference>